<organism evidence="3 4">
    <name type="scientific">Paenibacillus monticola</name>
    <dbReference type="NCBI Taxonomy" id="2666075"/>
    <lineage>
        <taxon>Bacteria</taxon>
        <taxon>Bacillati</taxon>
        <taxon>Bacillota</taxon>
        <taxon>Bacilli</taxon>
        <taxon>Bacillales</taxon>
        <taxon>Paenibacillaceae</taxon>
        <taxon>Paenibacillus</taxon>
    </lineage>
</organism>
<gene>
    <name evidence="3" type="ORF">GJB61_10185</name>
</gene>
<dbReference type="InterPro" id="IPR014231">
    <property type="entry name" value="Spore_YpjB"/>
</dbReference>
<dbReference type="Pfam" id="PF09577">
    <property type="entry name" value="Spore_YpjB"/>
    <property type="match status" value="1"/>
</dbReference>
<name>A0A7X2H4G9_9BACL</name>
<sequence>MPCRRYYLLIGLLFCWLFAGVNGATVLAAQGNASGEPGNELNRSTSIADDGKAVLSGNRGVQQLEQSAEALYGYVLEGNVVKVREETAEISRIFVSSSFEGLTSVEGINALSAVIIDLKAAVAAVQISPQRWEAAAAKLRLAANSLNHPRQPMWLQYYKPIREDLNALEQSASVNDLAGWKATLERLQSRYDNIRPAVIISRQPEVVNAFDSWLSYAAGVPTSSQKIERARLIEIVSYGQEAVRVMFDKEKDEPALSLPMAPQNYGIWGLLAAGFIIAALGYAGYRKYRGTNQEWKIV</sequence>
<evidence type="ECO:0000313" key="4">
    <source>
        <dbReference type="Proteomes" id="UP000463051"/>
    </source>
</evidence>
<evidence type="ECO:0000256" key="2">
    <source>
        <dbReference type="SAM" id="SignalP"/>
    </source>
</evidence>
<evidence type="ECO:0000313" key="3">
    <source>
        <dbReference type="EMBL" id="MRN53359.1"/>
    </source>
</evidence>
<reference evidence="3 4" key="1">
    <citation type="submission" date="2019-11" db="EMBL/GenBank/DDBJ databases">
        <title>Paenibacillus monticola sp. nov., a novel PGPR strain isolated from mountain sample in China.</title>
        <authorList>
            <person name="Zhao Q."/>
            <person name="Li H.-P."/>
            <person name="Zhang J.-L."/>
        </authorList>
    </citation>
    <scope>NUCLEOTIDE SEQUENCE [LARGE SCALE GENOMIC DNA]</scope>
    <source>
        <strain evidence="3 4">LC-T2</strain>
    </source>
</reference>
<comment type="caution">
    <text evidence="3">The sequence shown here is derived from an EMBL/GenBank/DDBJ whole genome shotgun (WGS) entry which is preliminary data.</text>
</comment>
<feature type="transmembrane region" description="Helical" evidence="1">
    <location>
        <begin position="265"/>
        <end position="285"/>
    </location>
</feature>
<proteinExistence type="predicted"/>
<keyword evidence="4" id="KW-1185">Reference proteome</keyword>
<evidence type="ECO:0000256" key="1">
    <source>
        <dbReference type="SAM" id="Phobius"/>
    </source>
</evidence>
<keyword evidence="1" id="KW-0472">Membrane</keyword>
<feature type="chain" id="PRO_5038853535" evidence="2">
    <location>
        <begin position="24"/>
        <end position="298"/>
    </location>
</feature>
<feature type="signal peptide" evidence="2">
    <location>
        <begin position="1"/>
        <end position="23"/>
    </location>
</feature>
<keyword evidence="2" id="KW-0732">Signal</keyword>
<dbReference type="Proteomes" id="UP000463051">
    <property type="component" value="Unassembled WGS sequence"/>
</dbReference>
<dbReference type="AlphaFoldDB" id="A0A7X2H4G9"/>
<accession>A0A7X2H4G9</accession>
<keyword evidence="1" id="KW-0812">Transmembrane</keyword>
<dbReference type="RefSeq" id="WP_154118400.1">
    <property type="nucleotide sequence ID" value="NZ_WJXB01000003.1"/>
</dbReference>
<protein>
    <submittedName>
        <fullName evidence="3">Sporulation protein</fullName>
    </submittedName>
</protein>
<keyword evidence="1" id="KW-1133">Transmembrane helix</keyword>
<dbReference type="EMBL" id="WJXB01000003">
    <property type="protein sequence ID" value="MRN53359.1"/>
    <property type="molecule type" value="Genomic_DNA"/>
</dbReference>